<dbReference type="AlphaFoldDB" id="A0A223NRY6"/>
<gene>
    <name evidence="1" type="ORF">MuYL_0759</name>
</gene>
<dbReference type="KEGG" id="muc:MuYL_0759"/>
<accession>A0A223NRY6</accession>
<dbReference type="Proteomes" id="UP000215002">
    <property type="component" value="Chromosome"/>
</dbReference>
<evidence type="ECO:0000313" key="1">
    <source>
        <dbReference type="EMBL" id="ASU32659.1"/>
    </source>
</evidence>
<protein>
    <submittedName>
        <fullName evidence="1">Uncharacterized protein</fullName>
    </submittedName>
</protein>
<organism evidence="1 2">
    <name type="scientific">Mucilaginibacter xinganensis</name>
    <dbReference type="NCBI Taxonomy" id="1234841"/>
    <lineage>
        <taxon>Bacteria</taxon>
        <taxon>Pseudomonadati</taxon>
        <taxon>Bacteroidota</taxon>
        <taxon>Sphingobacteriia</taxon>
        <taxon>Sphingobacteriales</taxon>
        <taxon>Sphingobacteriaceae</taxon>
        <taxon>Mucilaginibacter</taxon>
    </lineage>
</organism>
<keyword evidence="2" id="KW-1185">Reference proteome</keyword>
<evidence type="ECO:0000313" key="2">
    <source>
        <dbReference type="Proteomes" id="UP000215002"/>
    </source>
</evidence>
<proteinExistence type="predicted"/>
<reference evidence="1 2" key="1">
    <citation type="submission" date="2017-08" db="EMBL/GenBank/DDBJ databases">
        <title>Complete genome sequence of Mucilaginibacter sp. strain BJC16-A31.</title>
        <authorList>
            <consortium name="Henan University of Science and Technology"/>
            <person name="You X."/>
        </authorList>
    </citation>
    <scope>NUCLEOTIDE SEQUENCE [LARGE SCALE GENOMIC DNA]</scope>
    <source>
        <strain evidence="1 2">BJC16-A31</strain>
    </source>
</reference>
<sequence length="40" mass="4596">MNIAGPCHPDPERLLSFILVSYSKGRKKIDMLLIFDDYKA</sequence>
<name>A0A223NRY6_9SPHI</name>
<dbReference type="EMBL" id="CP022743">
    <property type="protein sequence ID" value="ASU32659.1"/>
    <property type="molecule type" value="Genomic_DNA"/>
</dbReference>